<dbReference type="KEGG" id="daf:Desaf_1046"/>
<feature type="transmembrane region" description="Helical" evidence="1">
    <location>
        <begin position="38"/>
        <end position="59"/>
    </location>
</feature>
<keyword evidence="1" id="KW-0812">Transmembrane</keyword>
<dbReference type="eggNOG" id="ENOG503335A">
    <property type="taxonomic scope" value="Bacteria"/>
</dbReference>
<sequence>MTKTSRPTRDHAHAMTPGAEARLILAEKRTWLAVMRTGIALLALPMSVLGLLVAFSNYYDPRGVVWLLVPVLVLCTLLISAGVYLVARSFIHLHRDDARLQDLKRRRPEISKLVD</sequence>
<dbReference type="EMBL" id="CP003221">
    <property type="protein sequence ID" value="EGJ49389.1"/>
    <property type="molecule type" value="Genomic_DNA"/>
</dbReference>
<evidence type="ECO:0000313" key="3">
    <source>
        <dbReference type="Proteomes" id="UP000007844"/>
    </source>
</evidence>
<evidence type="ECO:0000256" key="1">
    <source>
        <dbReference type="SAM" id="Phobius"/>
    </source>
</evidence>
<keyword evidence="1" id="KW-1133">Transmembrane helix</keyword>
<keyword evidence="1" id="KW-0472">Membrane</keyword>
<protein>
    <submittedName>
        <fullName evidence="2">Uncharacterized protein</fullName>
    </submittedName>
</protein>
<accession>F3YX01</accession>
<dbReference type="STRING" id="690850.Desaf_1046"/>
<reference evidence="2 3" key="1">
    <citation type="journal article" date="2011" name="J. Bacteriol.">
        <title>Genome sequence of the mercury-methylating and pleomorphic Desulfovibrio africanus Strain Walvis Bay.</title>
        <authorList>
            <person name="Brown S.D."/>
            <person name="Wall J.D."/>
            <person name="Kucken A.M."/>
            <person name="Gilmour C.C."/>
            <person name="Podar M."/>
            <person name="Brandt C.C."/>
            <person name="Teshima H."/>
            <person name="Detter J.C."/>
            <person name="Han C.S."/>
            <person name="Land M.L."/>
            <person name="Lucas S."/>
            <person name="Han J."/>
            <person name="Pennacchio L."/>
            <person name="Nolan M."/>
            <person name="Pitluck S."/>
            <person name="Woyke T."/>
            <person name="Goodwin L."/>
            <person name="Palumbo A.V."/>
            <person name="Elias D.A."/>
        </authorList>
    </citation>
    <scope>NUCLEOTIDE SEQUENCE [LARGE SCALE GENOMIC DNA]</scope>
    <source>
        <strain evidence="2 3">Walvis Bay</strain>
    </source>
</reference>
<dbReference type="HOGENOM" id="CLU_146584_0_0_7"/>
<dbReference type="AlphaFoldDB" id="F3YX01"/>
<keyword evidence="3" id="KW-1185">Reference proteome</keyword>
<name>F3YX01_DESAF</name>
<gene>
    <name evidence="2" type="ORF">Desaf_1046</name>
</gene>
<evidence type="ECO:0000313" key="2">
    <source>
        <dbReference type="EMBL" id="EGJ49389.1"/>
    </source>
</evidence>
<dbReference type="Proteomes" id="UP000007844">
    <property type="component" value="Chromosome"/>
</dbReference>
<proteinExistence type="predicted"/>
<feature type="transmembrane region" description="Helical" evidence="1">
    <location>
        <begin position="65"/>
        <end position="87"/>
    </location>
</feature>
<organism evidence="2 3">
    <name type="scientific">Desulfocurvibacter africanus subsp. africanus str. Walvis Bay</name>
    <dbReference type="NCBI Taxonomy" id="690850"/>
    <lineage>
        <taxon>Bacteria</taxon>
        <taxon>Pseudomonadati</taxon>
        <taxon>Thermodesulfobacteriota</taxon>
        <taxon>Desulfovibrionia</taxon>
        <taxon>Desulfovibrionales</taxon>
        <taxon>Desulfovibrionaceae</taxon>
        <taxon>Desulfocurvibacter</taxon>
    </lineage>
</organism>